<dbReference type="GO" id="GO:0008745">
    <property type="term" value="F:N-acetylmuramoyl-L-alanine amidase activity"/>
    <property type="evidence" value="ECO:0007669"/>
    <property type="project" value="InterPro"/>
</dbReference>
<name>A0A0E3M9X2_CLOSL</name>
<dbReference type="InterPro" id="IPR036365">
    <property type="entry name" value="PGBD-like_sf"/>
</dbReference>
<dbReference type="CDD" id="cd02696">
    <property type="entry name" value="MurNAc-LAA"/>
    <property type="match status" value="1"/>
</dbReference>
<dbReference type="Proteomes" id="UP000033115">
    <property type="component" value="Chromosome"/>
</dbReference>
<accession>A0A0E3M9X2</accession>
<keyword evidence="3" id="KW-1185">Reference proteome</keyword>
<evidence type="ECO:0000313" key="2">
    <source>
        <dbReference type="EMBL" id="AKA70053.1"/>
    </source>
</evidence>
<organism evidence="2 3">
    <name type="scientific">Clostridium scatologenes</name>
    <dbReference type="NCBI Taxonomy" id="1548"/>
    <lineage>
        <taxon>Bacteria</taxon>
        <taxon>Bacillati</taxon>
        <taxon>Bacillota</taxon>
        <taxon>Clostridia</taxon>
        <taxon>Eubacteriales</taxon>
        <taxon>Clostridiaceae</taxon>
        <taxon>Clostridium</taxon>
    </lineage>
</organism>
<evidence type="ECO:0000259" key="1">
    <source>
        <dbReference type="SMART" id="SM00646"/>
    </source>
</evidence>
<dbReference type="SMART" id="SM00646">
    <property type="entry name" value="Ami_3"/>
    <property type="match status" value="1"/>
</dbReference>
<protein>
    <submittedName>
        <fullName evidence="2">Cell wall hydrolase/autolysin</fullName>
    </submittedName>
</protein>
<keyword evidence="2" id="KW-0378">Hydrolase</keyword>
<dbReference type="Pfam" id="PF01520">
    <property type="entry name" value="Amidase_3"/>
    <property type="match status" value="1"/>
</dbReference>
<evidence type="ECO:0000313" key="3">
    <source>
        <dbReference type="Proteomes" id="UP000033115"/>
    </source>
</evidence>
<feature type="domain" description="MurNAc-LAA" evidence="1">
    <location>
        <begin position="72"/>
        <end position="172"/>
    </location>
</feature>
<dbReference type="Gene3D" id="3.40.630.40">
    <property type="entry name" value="Zn-dependent exopeptidases"/>
    <property type="match status" value="1"/>
</dbReference>
<dbReference type="PANTHER" id="PTHR30032">
    <property type="entry name" value="N-ACETYLMURAMOYL-L-ALANINE AMIDASE-RELATED"/>
    <property type="match status" value="1"/>
</dbReference>
<dbReference type="SUPFAM" id="SSF53187">
    <property type="entry name" value="Zn-dependent exopeptidases"/>
    <property type="match status" value="1"/>
</dbReference>
<dbReference type="HOGENOM" id="CLU_080673_0_0_9"/>
<dbReference type="InterPro" id="IPR002508">
    <property type="entry name" value="MurNAc-LAA_cat"/>
</dbReference>
<reference evidence="2 3" key="1">
    <citation type="journal article" date="2015" name="J. Biotechnol.">
        <title>Complete genome sequence of a malodorant-producing acetogen, Clostridium scatologenes ATCC 25775(T).</title>
        <authorList>
            <person name="Zhu Z."/>
            <person name="Guo T."/>
            <person name="Zheng H."/>
            <person name="Song T."/>
            <person name="Ouyang P."/>
            <person name="Xie J."/>
        </authorList>
    </citation>
    <scope>NUCLEOTIDE SEQUENCE [LARGE SCALE GENOMIC DNA]</scope>
    <source>
        <strain evidence="2 3">ATCC 25775</strain>
    </source>
</reference>
<dbReference type="RefSeq" id="WP_029161371.1">
    <property type="nucleotide sequence ID" value="NZ_CP009933.1"/>
</dbReference>
<dbReference type="EMBL" id="CP009933">
    <property type="protein sequence ID" value="AKA70053.1"/>
    <property type="molecule type" value="Genomic_DNA"/>
</dbReference>
<dbReference type="GO" id="GO:0009253">
    <property type="term" value="P:peptidoglycan catabolic process"/>
    <property type="evidence" value="ECO:0007669"/>
    <property type="project" value="InterPro"/>
</dbReference>
<gene>
    <name evidence="2" type="ORF">CSCA_2928</name>
</gene>
<proteinExistence type="predicted"/>
<dbReference type="SUPFAM" id="SSF47090">
    <property type="entry name" value="PGBD-like"/>
    <property type="match status" value="1"/>
</dbReference>
<dbReference type="PANTHER" id="PTHR30032:SF1">
    <property type="entry name" value="N-ACETYLMURAMOYL-L-ALANINE AMIDASE LYTC"/>
    <property type="match status" value="1"/>
</dbReference>
<dbReference type="AlphaFoldDB" id="A0A0E3M9X2"/>
<dbReference type="KEGG" id="csq:CSCA_2928"/>
<sequence>MSKFAIDPGHGDVNESLGGDGGAVGYLFEQDCALDIGNRVISKLKSLGYEAWNARPSIASSVTDSLQQRCDSAVSADYLVSIHLNLGGGKGSEVFAMSSSGNNLASSVLNSLISLGFINRGVKDGSGLYVIKHSKPVAILIEVCFVDTKSDADLYNQLGSDTIANAIVYGLTGREVLNSNMSSDFIKSIQHDLQRVSCLELGENNVTGKLDNKTKQAITQFRYIVDLPSGNSIDNALVNALNIIISKPTIGVGWPFNPILIKFIKWYIGIAPKNELWDSNTVEKVKEWQVKAGIWSAQGADGVIREKDWDKVLK</sequence>
<dbReference type="STRING" id="1548.CSCA_2928"/>
<dbReference type="InterPro" id="IPR051922">
    <property type="entry name" value="Bact_Sporulation_Assoc"/>
</dbReference>